<feature type="transmembrane region" description="Helical" evidence="11">
    <location>
        <begin position="221"/>
        <end position="241"/>
    </location>
</feature>
<accession>A0A542Y6Z7</accession>
<dbReference type="PROSITE" id="PS50893">
    <property type="entry name" value="ABC_TRANSPORTER_2"/>
    <property type="match status" value="1"/>
</dbReference>
<sequence>MPEPVAQQPQQSPKSVFEGTQGPGEQQPLEGAAGTAGTTARRGGREDRGGRGGRGVRGSKPTGPRASFKQLLPYLFEQRGLLAFILGLSVVGALVSLSQPLLVGQVIDRVQNSQPLGALVAVLVVVVIAGALFDGYQHYLLQRMGEGVVLRSRRRLIAKILHLPISEFDRRRTGDLVSRVGSDTTLLRAVLTQGLVEAVGGALLFVGALVGMLIIDPVLFLITFGIIGVSLVVVVLLASRIRPAVARAQEKVGDLAAAVDRAIGSMRTIRAAGAADREQAAIEQQAEEAYGFGLKIARISALIVPISFIALQVSLLSVLGFGGYRVASGAIEVSQLVTFVIFLFMMVAPLGQAFGAFSAVNQALGALGRIQEIDTLPTETEHDAELSPTGAIVPLAEARAPEAPAIRFDDVRFTYRSAAPDRVDARAFVGGRSRRDAAAIPAEVVETPVLHGVSFDVERGTRAALVGPSGAGKSTVLGLIERFYDPDSGVVELFGADLRSLDRNELRAQFGYVEQDAPVLAGTLRDNLLLASPAATDAACERVLRAVNLGGLLDRSAETGGLKSGLDAQVGENGLMLSGGEKQRLAIARALLTAPPILLLDESTASLDGVNERLMREALDSVATGRTLIVIAHRLSTVVDSDKIIVVDGGRVIGEGTHAELVATVPLYRELAQHQLLVPRDAEEHAE</sequence>
<keyword evidence="3" id="KW-1003">Cell membrane</keyword>
<evidence type="ECO:0000256" key="7">
    <source>
        <dbReference type="ARBA" id="ARBA00022989"/>
    </source>
</evidence>
<keyword evidence="7 11" id="KW-1133">Transmembrane helix</keyword>
<evidence type="ECO:0000256" key="4">
    <source>
        <dbReference type="ARBA" id="ARBA00022692"/>
    </source>
</evidence>
<dbReference type="Pfam" id="PF00005">
    <property type="entry name" value="ABC_tran"/>
    <property type="match status" value="1"/>
</dbReference>
<keyword evidence="15" id="KW-1185">Reference proteome</keyword>
<dbReference type="Proteomes" id="UP000319094">
    <property type="component" value="Unassembled WGS sequence"/>
</dbReference>
<dbReference type="InterPro" id="IPR003439">
    <property type="entry name" value="ABC_transporter-like_ATP-bd"/>
</dbReference>
<dbReference type="InterPro" id="IPR039421">
    <property type="entry name" value="Type_1_exporter"/>
</dbReference>
<evidence type="ECO:0000313" key="14">
    <source>
        <dbReference type="EMBL" id="TQL43774.1"/>
    </source>
</evidence>
<evidence type="ECO:0000256" key="6">
    <source>
        <dbReference type="ARBA" id="ARBA00022840"/>
    </source>
</evidence>
<feature type="transmembrane region" description="Helical" evidence="11">
    <location>
        <begin position="115"/>
        <end position="133"/>
    </location>
</feature>
<dbReference type="InterPro" id="IPR003593">
    <property type="entry name" value="AAA+_ATPase"/>
</dbReference>
<evidence type="ECO:0000256" key="3">
    <source>
        <dbReference type="ARBA" id="ARBA00022475"/>
    </source>
</evidence>
<comment type="subcellular location">
    <subcellularLocation>
        <location evidence="1">Cell membrane</location>
        <topology evidence="1">Multi-pass membrane protein</topology>
    </subcellularLocation>
</comment>
<dbReference type="SUPFAM" id="SSF52540">
    <property type="entry name" value="P-loop containing nucleoside triphosphate hydrolases"/>
    <property type="match status" value="1"/>
</dbReference>
<evidence type="ECO:0000256" key="11">
    <source>
        <dbReference type="SAM" id="Phobius"/>
    </source>
</evidence>
<keyword evidence="8 11" id="KW-0472">Membrane</keyword>
<feature type="transmembrane region" description="Helical" evidence="11">
    <location>
        <begin position="302"/>
        <end position="324"/>
    </location>
</feature>
<feature type="transmembrane region" description="Helical" evidence="11">
    <location>
        <begin position="195"/>
        <end position="215"/>
    </location>
</feature>
<dbReference type="GO" id="GO:0005524">
    <property type="term" value="F:ATP binding"/>
    <property type="evidence" value="ECO:0007669"/>
    <property type="project" value="UniProtKB-KW"/>
</dbReference>
<organism evidence="14 15">
    <name type="scientific">Leucobacter komagatae</name>
    <dbReference type="NCBI Taxonomy" id="55969"/>
    <lineage>
        <taxon>Bacteria</taxon>
        <taxon>Bacillati</taxon>
        <taxon>Actinomycetota</taxon>
        <taxon>Actinomycetes</taxon>
        <taxon>Micrococcales</taxon>
        <taxon>Microbacteriaceae</taxon>
        <taxon>Leucobacter</taxon>
    </lineage>
</organism>
<dbReference type="GO" id="GO:0016887">
    <property type="term" value="F:ATP hydrolysis activity"/>
    <property type="evidence" value="ECO:0007669"/>
    <property type="project" value="InterPro"/>
</dbReference>
<dbReference type="GO" id="GO:0015421">
    <property type="term" value="F:ABC-type oligopeptide transporter activity"/>
    <property type="evidence" value="ECO:0007669"/>
    <property type="project" value="TreeGrafter"/>
</dbReference>
<keyword evidence="2" id="KW-0813">Transport</keyword>
<dbReference type="PROSITE" id="PS50929">
    <property type="entry name" value="ABC_TM1F"/>
    <property type="match status" value="1"/>
</dbReference>
<dbReference type="EMBL" id="VFON01000001">
    <property type="protein sequence ID" value="TQL43774.1"/>
    <property type="molecule type" value="Genomic_DNA"/>
</dbReference>
<proteinExistence type="inferred from homology"/>
<dbReference type="PANTHER" id="PTHR43394:SF1">
    <property type="entry name" value="ATP-BINDING CASSETTE SUB-FAMILY B MEMBER 10, MITOCHONDRIAL"/>
    <property type="match status" value="1"/>
</dbReference>
<feature type="region of interest" description="Disordered" evidence="10">
    <location>
        <begin position="1"/>
        <end position="64"/>
    </location>
</feature>
<evidence type="ECO:0000256" key="9">
    <source>
        <dbReference type="ARBA" id="ARBA00061644"/>
    </source>
</evidence>
<dbReference type="PANTHER" id="PTHR43394">
    <property type="entry name" value="ATP-DEPENDENT PERMEASE MDL1, MITOCHONDRIAL"/>
    <property type="match status" value="1"/>
</dbReference>
<keyword evidence="5" id="KW-0547">Nucleotide-binding</keyword>
<keyword evidence="6 14" id="KW-0067">ATP-binding</keyword>
<dbReference type="GO" id="GO:0005886">
    <property type="term" value="C:plasma membrane"/>
    <property type="evidence" value="ECO:0007669"/>
    <property type="project" value="UniProtKB-SubCell"/>
</dbReference>
<evidence type="ECO:0000313" key="15">
    <source>
        <dbReference type="Proteomes" id="UP000319094"/>
    </source>
</evidence>
<dbReference type="SMART" id="SM00382">
    <property type="entry name" value="AAA"/>
    <property type="match status" value="1"/>
</dbReference>
<evidence type="ECO:0000256" key="10">
    <source>
        <dbReference type="SAM" id="MobiDB-lite"/>
    </source>
</evidence>
<comment type="similarity">
    <text evidence="9">Belongs to the ABC transporter superfamily. Lipid exporter (TC 3.A.1.106) family.</text>
</comment>
<dbReference type="InterPro" id="IPR036640">
    <property type="entry name" value="ABC1_TM_sf"/>
</dbReference>
<gene>
    <name evidence="14" type="ORF">FB468_1809</name>
</gene>
<evidence type="ECO:0000256" key="5">
    <source>
        <dbReference type="ARBA" id="ARBA00022741"/>
    </source>
</evidence>
<dbReference type="InterPro" id="IPR027417">
    <property type="entry name" value="P-loop_NTPase"/>
</dbReference>
<feature type="transmembrane region" description="Helical" evidence="11">
    <location>
        <begin position="336"/>
        <end position="360"/>
    </location>
</feature>
<dbReference type="Gene3D" id="1.20.1560.10">
    <property type="entry name" value="ABC transporter type 1, transmembrane domain"/>
    <property type="match status" value="1"/>
</dbReference>
<evidence type="ECO:0000256" key="1">
    <source>
        <dbReference type="ARBA" id="ARBA00004651"/>
    </source>
</evidence>
<dbReference type="AlphaFoldDB" id="A0A542Y6Z7"/>
<feature type="domain" description="ABC transmembrane type-1" evidence="13">
    <location>
        <begin position="83"/>
        <end position="362"/>
    </location>
</feature>
<evidence type="ECO:0000259" key="13">
    <source>
        <dbReference type="PROSITE" id="PS50929"/>
    </source>
</evidence>
<dbReference type="InterPro" id="IPR011527">
    <property type="entry name" value="ABC1_TM_dom"/>
</dbReference>
<dbReference type="InterPro" id="IPR017871">
    <property type="entry name" value="ABC_transporter-like_CS"/>
</dbReference>
<evidence type="ECO:0000256" key="2">
    <source>
        <dbReference type="ARBA" id="ARBA00022448"/>
    </source>
</evidence>
<dbReference type="RefSeq" id="WP_246055821.1">
    <property type="nucleotide sequence ID" value="NZ_BAAAUY010000001.1"/>
</dbReference>
<evidence type="ECO:0000259" key="12">
    <source>
        <dbReference type="PROSITE" id="PS50893"/>
    </source>
</evidence>
<dbReference type="SUPFAM" id="SSF90123">
    <property type="entry name" value="ABC transporter transmembrane region"/>
    <property type="match status" value="1"/>
</dbReference>
<reference evidence="14 15" key="1">
    <citation type="submission" date="2019-06" db="EMBL/GenBank/DDBJ databases">
        <title>Sequencing the genomes of 1000 actinobacteria strains.</title>
        <authorList>
            <person name="Klenk H.-P."/>
        </authorList>
    </citation>
    <scope>NUCLEOTIDE SEQUENCE [LARGE SCALE GENOMIC DNA]</scope>
    <source>
        <strain evidence="14 15">DSM 8803</strain>
    </source>
</reference>
<feature type="transmembrane region" description="Helical" evidence="11">
    <location>
        <begin position="81"/>
        <end position="103"/>
    </location>
</feature>
<feature type="compositionally biased region" description="Low complexity" evidence="10">
    <location>
        <begin position="31"/>
        <end position="41"/>
    </location>
</feature>
<name>A0A542Y6Z7_9MICO</name>
<evidence type="ECO:0000256" key="8">
    <source>
        <dbReference type="ARBA" id="ARBA00023136"/>
    </source>
</evidence>
<dbReference type="Pfam" id="PF00664">
    <property type="entry name" value="ABC_membrane"/>
    <property type="match status" value="1"/>
</dbReference>
<comment type="caution">
    <text evidence="14">The sequence shown here is derived from an EMBL/GenBank/DDBJ whole genome shotgun (WGS) entry which is preliminary data.</text>
</comment>
<dbReference type="FunFam" id="3.40.50.300:FF:000299">
    <property type="entry name" value="ABC transporter ATP-binding protein/permease"/>
    <property type="match status" value="1"/>
</dbReference>
<dbReference type="Gene3D" id="3.40.50.300">
    <property type="entry name" value="P-loop containing nucleotide triphosphate hydrolases"/>
    <property type="match status" value="1"/>
</dbReference>
<feature type="domain" description="ABC transporter" evidence="12">
    <location>
        <begin position="406"/>
        <end position="674"/>
    </location>
</feature>
<dbReference type="PROSITE" id="PS00211">
    <property type="entry name" value="ABC_TRANSPORTER_1"/>
    <property type="match status" value="1"/>
</dbReference>
<keyword evidence="4 11" id="KW-0812">Transmembrane</keyword>
<dbReference type="CDD" id="cd18551">
    <property type="entry name" value="ABC_6TM_LmrA_like"/>
    <property type="match status" value="1"/>
</dbReference>
<protein>
    <submittedName>
        <fullName evidence="14">ATP-binding cassette subfamily B protein</fullName>
    </submittedName>
</protein>